<feature type="compositionally biased region" description="Low complexity" evidence="10">
    <location>
        <begin position="690"/>
        <end position="699"/>
    </location>
</feature>
<dbReference type="FunFam" id="1.10.10.60:FF:000051">
    <property type="entry name" value="POU domain protein"/>
    <property type="match status" value="1"/>
</dbReference>
<dbReference type="SUPFAM" id="SSF46689">
    <property type="entry name" value="Homeodomain-like"/>
    <property type="match status" value="1"/>
</dbReference>
<dbReference type="InterPro" id="IPR010982">
    <property type="entry name" value="Lambda_DNA-bd_dom_sf"/>
</dbReference>
<feature type="compositionally biased region" description="Basic and acidic residues" evidence="10">
    <location>
        <begin position="521"/>
        <end position="531"/>
    </location>
</feature>
<feature type="compositionally biased region" description="Basic and acidic residues" evidence="10">
    <location>
        <begin position="552"/>
        <end position="586"/>
    </location>
</feature>
<dbReference type="GO" id="GO:0045944">
    <property type="term" value="P:positive regulation of transcription by RNA polymerase II"/>
    <property type="evidence" value="ECO:0007669"/>
    <property type="project" value="UniProtKB-ARBA"/>
</dbReference>
<dbReference type="Pfam" id="PF00046">
    <property type="entry name" value="Homeodomain"/>
    <property type="match status" value="1"/>
</dbReference>
<dbReference type="GO" id="GO:0005634">
    <property type="term" value="C:nucleus"/>
    <property type="evidence" value="ECO:0007669"/>
    <property type="project" value="UniProtKB-SubCell"/>
</dbReference>
<feature type="compositionally biased region" description="Polar residues" evidence="10">
    <location>
        <begin position="478"/>
        <end position="489"/>
    </location>
</feature>
<feature type="region of interest" description="Disordered" evidence="10">
    <location>
        <begin position="718"/>
        <end position="822"/>
    </location>
</feature>
<keyword evidence="6 8" id="KW-0539">Nucleus</keyword>
<evidence type="ECO:0000256" key="4">
    <source>
        <dbReference type="ARBA" id="ARBA00023155"/>
    </source>
</evidence>
<feature type="compositionally biased region" description="Polar residues" evidence="10">
    <location>
        <begin position="391"/>
        <end position="407"/>
    </location>
</feature>
<organism evidence="13 14">
    <name type="scientific">Glossina brevipalpis</name>
    <dbReference type="NCBI Taxonomy" id="37001"/>
    <lineage>
        <taxon>Eukaryota</taxon>
        <taxon>Metazoa</taxon>
        <taxon>Ecdysozoa</taxon>
        <taxon>Arthropoda</taxon>
        <taxon>Hexapoda</taxon>
        <taxon>Insecta</taxon>
        <taxon>Pterygota</taxon>
        <taxon>Neoptera</taxon>
        <taxon>Endopterygota</taxon>
        <taxon>Diptera</taxon>
        <taxon>Brachycera</taxon>
        <taxon>Muscomorpha</taxon>
        <taxon>Hippoboscoidea</taxon>
        <taxon>Glossinidae</taxon>
        <taxon>Glossina</taxon>
    </lineage>
</organism>
<feature type="compositionally biased region" description="Low complexity" evidence="10">
    <location>
        <begin position="591"/>
        <end position="654"/>
    </location>
</feature>
<comment type="similarity">
    <text evidence="7">Belongs to the POU transcription factor family. Class-6 subfamily.</text>
</comment>
<dbReference type="Gene3D" id="1.10.260.40">
    <property type="entry name" value="lambda repressor-like DNA-binding domains"/>
    <property type="match status" value="1"/>
</dbReference>
<evidence type="ECO:0000259" key="11">
    <source>
        <dbReference type="PROSITE" id="PS50071"/>
    </source>
</evidence>
<feature type="compositionally biased region" description="Low complexity" evidence="10">
    <location>
        <begin position="166"/>
        <end position="181"/>
    </location>
</feature>
<reference evidence="14" key="1">
    <citation type="submission" date="2014-03" db="EMBL/GenBank/DDBJ databases">
        <authorList>
            <person name="Aksoy S."/>
            <person name="Warren W."/>
            <person name="Wilson R.K."/>
        </authorList>
    </citation>
    <scope>NUCLEOTIDE SEQUENCE [LARGE SCALE GENOMIC DNA]</scope>
    <source>
        <strain evidence="14">IAEA</strain>
    </source>
</reference>
<evidence type="ECO:0000256" key="5">
    <source>
        <dbReference type="ARBA" id="ARBA00023163"/>
    </source>
</evidence>
<feature type="region of interest" description="Disordered" evidence="10">
    <location>
        <begin position="354"/>
        <end position="411"/>
    </location>
</feature>
<evidence type="ECO:0000256" key="9">
    <source>
        <dbReference type="RuleBase" id="RU000682"/>
    </source>
</evidence>
<feature type="domain" description="Homeobox" evidence="11">
    <location>
        <begin position="951"/>
        <end position="1011"/>
    </location>
</feature>
<evidence type="ECO:0000313" key="13">
    <source>
        <dbReference type="EnsemblMetazoa" id="GBRI010600-PA"/>
    </source>
</evidence>
<evidence type="ECO:0008006" key="15">
    <source>
        <dbReference type="Google" id="ProtNLM"/>
    </source>
</evidence>
<dbReference type="EnsemblMetazoa" id="GBRI010600-RA">
    <property type="protein sequence ID" value="GBRI010600-PA"/>
    <property type="gene ID" value="GBRI010600"/>
</dbReference>
<dbReference type="InterPro" id="IPR001356">
    <property type="entry name" value="HD"/>
</dbReference>
<feature type="region of interest" description="Disordered" evidence="10">
    <location>
        <begin position="430"/>
        <end position="703"/>
    </location>
</feature>
<protein>
    <recommendedName>
        <fullName evidence="15">POU domain protein</fullName>
    </recommendedName>
</protein>
<evidence type="ECO:0000259" key="12">
    <source>
        <dbReference type="PROSITE" id="PS51179"/>
    </source>
</evidence>
<evidence type="ECO:0000256" key="6">
    <source>
        <dbReference type="ARBA" id="ARBA00023242"/>
    </source>
</evidence>
<feature type="compositionally biased region" description="Low complexity" evidence="10">
    <location>
        <begin position="504"/>
        <end position="516"/>
    </location>
</feature>
<dbReference type="STRING" id="37001.A0A1A9W8X3"/>
<feature type="compositionally biased region" description="Basic and acidic residues" evidence="10">
    <location>
        <begin position="783"/>
        <end position="798"/>
    </location>
</feature>
<keyword evidence="5" id="KW-0804">Transcription</keyword>
<keyword evidence="14" id="KW-1185">Reference proteome</keyword>
<evidence type="ECO:0000256" key="7">
    <source>
        <dbReference type="ARBA" id="ARBA00061425"/>
    </source>
</evidence>
<keyword evidence="4 8" id="KW-0371">Homeobox</keyword>
<dbReference type="PANTHER" id="PTHR11636">
    <property type="entry name" value="POU DOMAIN"/>
    <property type="match status" value="1"/>
</dbReference>
<dbReference type="VEuPathDB" id="VectorBase:GBRI010600"/>
<evidence type="ECO:0000256" key="1">
    <source>
        <dbReference type="ARBA" id="ARBA00004123"/>
    </source>
</evidence>
<feature type="region of interest" description="Disordered" evidence="10">
    <location>
        <begin position="145"/>
        <end position="181"/>
    </location>
</feature>
<proteinExistence type="inferred from homology"/>
<feature type="compositionally biased region" description="Low complexity" evidence="10">
    <location>
        <begin position="362"/>
        <end position="381"/>
    </location>
</feature>
<dbReference type="InterPro" id="IPR013847">
    <property type="entry name" value="POU"/>
</dbReference>
<dbReference type="PROSITE" id="PS51179">
    <property type="entry name" value="POU_3"/>
    <property type="match status" value="1"/>
</dbReference>
<dbReference type="SMART" id="SM00389">
    <property type="entry name" value="HOX"/>
    <property type="match status" value="1"/>
</dbReference>
<dbReference type="Gene3D" id="1.10.10.60">
    <property type="entry name" value="Homeodomain-like"/>
    <property type="match status" value="1"/>
</dbReference>
<evidence type="ECO:0000256" key="10">
    <source>
        <dbReference type="SAM" id="MobiDB-lite"/>
    </source>
</evidence>
<keyword evidence="3 8" id="KW-0238">DNA-binding</keyword>
<dbReference type="AlphaFoldDB" id="A0A1A9W8X3"/>
<feature type="compositionally biased region" description="Low complexity" evidence="10">
    <location>
        <begin position="746"/>
        <end position="759"/>
    </location>
</feature>
<dbReference type="Proteomes" id="UP000091820">
    <property type="component" value="Unassembled WGS sequence"/>
</dbReference>
<dbReference type="GO" id="GO:0000978">
    <property type="term" value="F:RNA polymerase II cis-regulatory region sequence-specific DNA binding"/>
    <property type="evidence" value="ECO:0007669"/>
    <property type="project" value="TreeGrafter"/>
</dbReference>
<feature type="domain" description="POU-specific" evidence="12">
    <location>
        <begin position="836"/>
        <end position="928"/>
    </location>
</feature>
<comment type="subcellular location">
    <subcellularLocation>
        <location evidence="1 8 9">Nucleus</location>
    </subcellularLocation>
</comment>
<feature type="DNA-binding region" description="Homeobox" evidence="8">
    <location>
        <begin position="953"/>
        <end position="1012"/>
    </location>
</feature>
<sequence>MQIDTEHVEDEDHKCQIIDDHDHDMTDGSGVEREQRDQAKASALAAAAAAAQAHLNGTMQEMLNLQKLQNLSTFQSEQSIGSNAATAAALASLQGLAAGLTASAAAAALNSPLNLTVTNAGNCNAPTSIASDLLSATHKALSHVTGTGTANGAGAAGGESQHHTGTTSPSSTQINSSTTQATATAQNTLASVLNSAAAAAAAAGAAATASPPPQLQAPPASAQMPQLILASGQLVQGVQGAQLLIPTAQGIAVQTILTIPVSPQINTNEQFLSNFGAFAGFPTSQPQPAATASLLGSTSQLPAPLAALHQPPPPPSLPQLAPAPTNLLKPNLFSSGVQQLLAALHPELFAAAAVNHHHHQQHQQQQQQQQHQHVQQMAAAAAHHHEMHLRASTNERSPPSSPTNSTKAAAAAAAAAAAFHLQTQLHIKPESQTHLHSHHAAAAAAALHHHTQALRHAEGLTSPKLECKPTPHLHGSGIATNENSTTCSPPLSRHQFSSHHRLTSAASSPRPSSRSSNSMTLRERESRDHQTIKMSPSRSSNAGMNLSQMATNEREKEREREREREREERRDRERDRERERGVERIRAASPATLNARSAALSNSSNSHLNTSLSGTCTTTNHSTTVTSTVGTNLSSNDRGFSSPVGAATSSSSGPMFRSHSPHLGHHIPPPHSMLDSPHERDFLGNGLMVGGPSVSGSSSNTANVLNSMNRLSSANGELTITKSHGPPTATATRASSSSPTSPPAGPSTSSSSNPATLLPHHSHHPMHSLKLSPSATSSMQQQQRERERERERDRERLGEQPPQISPNGTEGSAGAHDLLMDSPNEPTINQATTNVVDGIDLDEIKEFAKAFKLRRLSLGLTQTQVGQALSVTEGPAYSQSAICSALAAQMYAAQLSTQQQNMFEKLDITPKSAQKIKPVLERWMKEAEESHWNRFKSGQNHLTDYIGVEPSKKRKRRTSFTPQALELLNAHFERNTHPSGTEITGLAHQLGYEREVIRIWFCNKRQALKNTVRMMSKGMV</sequence>
<evidence type="ECO:0000256" key="8">
    <source>
        <dbReference type="PROSITE-ProRule" id="PRU00108"/>
    </source>
</evidence>
<dbReference type="GO" id="GO:0000981">
    <property type="term" value="F:DNA-binding transcription factor activity, RNA polymerase II-specific"/>
    <property type="evidence" value="ECO:0007669"/>
    <property type="project" value="TreeGrafter"/>
</dbReference>
<dbReference type="PROSITE" id="PS00035">
    <property type="entry name" value="POU_1"/>
    <property type="match status" value="1"/>
</dbReference>
<dbReference type="PRINTS" id="PR00028">
    <property type="entry name" value="POUDOMAIN"/>
</dbReference>
<dbReference type="InterPro" id="IPR000327">
    <property type="entry name" value="POU_dom"/>
</dbReference>
<dbReference type="InterPro" id="IPR009057">
    <property type="entry name" value="Homeodomain-like_sf"/>
</dbReference>
<dbReference type="InterPro" id="IPR050255">
    <property type="entry name" value="POU_domain_TF"/>
</dbReference>
<reference evidence="13" key="2">
    <citation type="submission" date="2020-05" db="UniProtKB">
        <authorList>
            <consortium name="EnsemblMetazoa"/>
        </authorList>
    </citation>
    <scope>IDENTIFICATION</scope>
    <source>
        <strain evidence="13">IAEA</strain>
    </source>
</reference>
<dbReference type="SUPFAM" id="SSF47413">
    <property type="entry name" value="lambda repressor-like DNA-binding domains"/>
    <property type="match status" value="1"/>
</dbReference>
<evidence type="ECO:0000256" key="3">
    <source>
        <dbReference type="ARBA" id="ARBA00023125"/>
    </source>
</evidence>
<evidence type="ECO:0000256" key="2">
    <source>
        <dbReference type="ARBA" id="ARBA00023015"/>
    </source>
</evidence>
<name>A0A1A9W8X3_9MUSC</name>
<dbReference type="Pfam" id="PF00157">
    <property type="entry name" value="Pou"/>
    <property type="match status" value="2"/>
</dbReference>
<evidence type="ECO:0000313" key="14">
    <source>
        <dbReference type="Proteomes" id="UP000091820"/>
    </source>
</evidence>
<dbReference type="CDD" id="cd00086">
    <property type="entry name" value="homeodomain"/>
    <property type="match status" value="1"/>
</dbReference>
<dbReference type="PROSITE" id="PS50071">
    <property type="entry name" value="HOMEOBOX_2"/>
    <property type="match status" value="1"/>
</dbReference>
<dbReference type="PANTHER" id="PTHR11636:SF5">
    <property type="entry name" value="POU DOMAIN MOTIF 3, ISOFORM F"/>
    <property type="match status" value="1"/>
</dbReference>
<keyword evidence="2" id="KW-0805">Transcription regulation</keyword>
<feature type="compositionally biased region" description="Low complexity" evidence="10">
    <location>
        <begin position="726"/>
        <end position="739"/>
    </location>
</feature>
<dbReference type="SMART" id="SM00352">
    <property type="entry name" value="POU"/>
    <property type="match status" value="1"/>
</dbReference>
<feature type="compositionally biased region" description="Polar residues" evidence="10">
    <location>
        <begin position="532"/>
        <end position="551"/>
    </location>
</feature>
<accession>A0A1A9W8X3</accession>